<evidence type="ECO:0000256" key="15">
    <source>
        <dbReference type="ARBA" id="ARBA00022833"/>
    </source>
</evidence>
<sequence>MRRSTCQSCGVSGPNLWACLQDSPPPSHPLKAVPIAVADEGESESEDDDLKPRGLTGMKNLGNSCYMNAALQALSNCPPLTQFFLECGGLVRTDKKPALCRSYQKLVSEVWHRKRPSYVVPTSLSHGIKLVNPMFRGYAQQDTQEFLRCLMDQLHEELKEPVVATAAALTEARDSDSSDTDEKREGDRSPSEDEFLSCDSSSDRGEGDGQGRSGGGSRAEAELLMADEAGRAISEKERMKDRKFSWGQQRTNSEQVDEDADVDTAMAALEQQPPETEQPSPRSTKPDNEAHMRSTSRPCSPVHHHEGHAKLASSPHRASPVRMGPAYVLKKAQVPGSRRRKEQSYRSVISDIFDGSVLSLVQCLTCDRVSTTVETFQDLSLPIPGKEDLAKLHSAIYQNVPAKSGTCGDSYAAQGWLAFIVEYIRRFVVSCTPSWFWGPVVTLEDCLAAFFAADELKGDNMYSCERCKKLRNGVKYCKVLRLPEVSGQLPAPSACWAFSTPCTVPCRAVADPLPDPGDLPRPIPPGFRGHYIAYCQNVINGQWYEFDDQYVTEVHETVVQNAEAYVLFYRKSSEEAVRERQQVVSLAAMREPSLLRFYVSREWLNKFNTFAEPGPITNHTFLCSHGGIPPNKYHYIDDLVVILPQNVWEHLYNRFGGGPAVNHLYVCSICQVEIEALAKRRRVEIDTFIKVRGAGEPGSWDGRAQCSQAQLNKAFQAEESPSVIYCISMQWFREWEAFVKGKDNEPPGPIDNSRIAQVKGSGHVQLKQGADYGQISEETWVYLNNLYGGGPEIAIRQSVAQLPDPESLHGEQKIEAETRAL</sequence>
<dbReference type="AlphaFoldDB" id="A0A212CXS8"/>
<dbReference type="Gene3D" id="3.30.2230.10">
    <property type="entry name" value="DUSP-like"/>
    <property type="match status" value="2"/>
</dbReference>
<dbReference type="PANTHER" id="PTHR21646:SF13">
    <property type="entry name" value="UBIQUITIN CARBOXYL-TERMINAL HYDROLASE 20"/>
    <property type="match status" value="1"/>
</dbReference>
<evidence type="ECO:0000256" key="1">
    <source>
        <dbReference type="ARBA" id="ARBA00000707"/>
    </source>
</evidence>
<dbReference type="InterPro" id="IPR050185">
    <property type="entry name" value="Ub_carboxyl-term_hydrolase"/>
</dbReference>
<evidence type="ECO:0000259" key="19">
    <source>
        <dbReference type="PROSITE" id="PS51283"/>
    </source>
</evidence>
<dbReference type="Pfam" id="PF00443">
    <property type="entry name" value="UCH"/>
    <property type="match status" value="2"/>
</dbReference>
<dbReference type="GO" id="GO:0005813">
    <property type="term" value="C:centrosome"/>
    <property type="evidence" value="ECO:0007669"/>
    <property type="project" value="UniProtKB-SubCell"/>
</dbReference>
<dbReference type="EMBL" id="MKHE01000011">
    <property type="protein sequence ID" value="OWK10753.1"/>
    <property type="molecule type" value="Genomic_DNA"/>
</dbReference>
<gene>
    <name evidence="20" type="ORF">Celaphus_00005149</name>
</gene>
<evidence type="ECO:0000256" key="5">
    <source>
        <dbReference type="ARBA" id="ARBA00012759"/>
    </source>
</evidence>
<evidence type="ECO:0000256" key="6">
    <source>
        <dbReference type="ARBA" id="ARBA00022490"/>
    </source>
</evidence>
<dbReference type="InterPro" id="IPR038765">
    <property type="entry name" value="Papain-like_cys_pep_sf"/>
</dbReference>
<keyword evidence="6" id="KW-0963">Cytoplasm</keyword>
<evidence type="ECO:0000256" key="13">
    <source>
        <dbReference type="ARBA" id="ARBA00022801"/>
    </source>
</evidence>
<evidence type="ECO:0000256" key="16">
    <source>
        <dbReference type="ARBA" id="ARBA00023212"/>
    </source>
</evidence>
<reference evidence="20 21" key="1">
    <citation type="journal article" date="2018" name="Mol. Genet. Genomics">
        <title>The red deer Cervus elaphus genome CerEla1.0: sequencing, annotating, genes, and chromosomes.</title>
        <authorList>
            <person name="Bana N.A."/>
            <person name="Nyiri A."/>
            <person name="Nagy J."/>
            <person name="Frank K."/>
            <person name="Nagy T."/>
            <person name="Steger V."/>
            <person name="Schiller M."/>
            <person name="Lakatos P."/>
            <person name="Sugar L."/>
            <person name="Horn P."/>
            <person name="Barta E."/>
            <person name="Orosz L."/>
        </authorList>
    </citation>
    <scope>NUCLEOTIDE SEQUENCE [LARGE SCALE GENOMIC DNA]</scope>
    <source>
        <strain evidence="20">Hungarian</strain>
    </source>
</reference>
<dbReference type="GO" id="GO:0006897">
    <property type="term" value="P:endocytosis"/>
    <property type="evidence" value="ECO:0007669"/>
    <property type="project" value="UniProtKB-KW"/>
</dbReference>
<evidence type="ECO:0000256" key="3">
    <source>
        <dbReference type="ARBA" id="ARBA00004556"/>
    </source>
</evidence>
<comment type="catalytic activity">
    <reaction evidence="1">
        <text>Thiol-dependent hydrolysis of ester, thioester, amide, peptide and isopeptide bonds formed by the C-terminal Gly of ubiquitin (a 76-residue protein attached to proteins as an intracellular targeting signal).</text>
        <dbReference type="EC" id="3.4.19.12"/>
    </reaction>
</comment>
<dbReference type="EC" id="3.4.19.12" evidence="5"/>
<keyword evidence="7" id="KW-0254">Endocytosis</keyword>
<dbReference type="GO" id="GO:0004843">
    <property type="term" value="F:cysteine-type deubiquitinase activity"/>
    <property type="evidence" value="ECO:0007669"/>
    <property type="project" value="UniProtKB-EC"/>
</dbReference>
<evidence type="ECO:0000256" key="8">
    <source>
        <dbReference type="ARBA" id="ARBA00022670"/>
    </source>
</evidence>
<evidence type="ECO:0000313" key="21">
    <source>
        <dbReference type="Proteomes" id="UP000242450"/>
    </source>
</evidence>
<keyword evidence="8" id="KW-0645">Protease</keyword>
<dbReference type="PROSITE" id="PS50235">
    <property type="entry name" value="USP_3"/>
    <property type="match status" value="1"/>
</dbReference>
<feature type="domain" description="DUSP" evidence="19">
    <location>
        <begin position="703"/>
        <end position="799"/>
    </location>
</feature>
<dbReference type="PROSITE" id="PS00972">
    <property type="entry name" value="USP_1"/>
    <property type="match status" value="1"/>
</dbReference>
<feature type="domain" description="USP" evidence="18">
    <location>
        <begin position="56"/>
        <end position="572"/>
    </location>
</feature>
<proteinExistence type="inferred from homology"/>
<evidence type="ECO:0000256" key="14">
    <source>
        <dbReference type="ARBA" id="ARBA00022807"/>
    </source>
</evidence>
<dbReference type="PANTHER" id="PTHR21646">
    <property type="entry name" value="UBIQUITIN CARBOXYL-TERMINAL HYDROLASE"/>
    <property type="match status" value="1"/>
</dbReference>
<dbReference type="Pfam" id="PF06337">
    <property type="entry name" value="DUSP"/>
    <property type="match status" value="2"/>
</dbReference>
<evidence type="ECO:0000256" key="9">
    <source>
        <dbReference type="ARBA" id="ARBA00022723"/>
    </source>
</evidence>
<dbReference type="SUPFAM" id="SSF143791">
    <property type="entry name" value="DUSP-like"/>
    <property type="match status" value="2"/>
</dbReference>
<dbReference type="OrthoDB" id="73004at2759"/>
<feature type="region of interest" description="Disordered" evidence="17">
    <location>
        <begin position="169"/>
        <end position="321"/>
    </location>
</feature>
<dbReference type="SUPFAM" id="SSF54001">
    <property type="entry name" value="Cysteine proteinases"/>
    <property type="match status" value="2"/>
</dbReference>
<feature type="domain" description="DUSP" evidence="19">
    <location>
        <begin position="574"/>
        <end position="667"/>
    </location>
</feature>
<protein>
    <recommendedName>
        <fullName evidence="5">ubiquitinyl hydrolase 1</fullName>
        <ecNumber evidence="5">3.4.19.12</ecNumber>
    </recommendedName>
</protein>
<evidence type="ECO:0000256" key="7">
    <source>
        <dbReference type="ARBA" id="ARBA00022583"/>
    </source>
</evidence>
<keyword evidence="14" id="KW-0788">Thiol protease</keyword>
<dbReference type="InterPro" id="IPR028889">
    <property type="entry name" value="USP"/>
</dbReference>
<dbReference type="InterPro" id="IPR006615">
    <property type="entry name" value="Pept_C19_DUSP"/>
</dbReference>
<keyword evidence="15" id="KW-0862">Zinc</keyword>
<keyword evidence="13" id="KW-0378">Hydrolase</keyword>
<keyword evidence="21" id="KW-1185">Reference proteome</keyword>
<keyword evidence="12" id="KW-0833">Ubl conjugation pathway</keyword>
<comment type="similarity">
    <text evidence="4">Belongs to the peptidase C19 family. USP20/USP33 subfamily.</text>
</comment>
<keyword evidence="10" id="KW-0677">Repeat</keyword>
<feature type="compositionally biased region" description="Basic and acidic residues" evidence="17">
    <location>
        <begin position="171"/>
        <end position="191"/>
    </location>
</feature>
<evidence type="ECO:0000313" key="20">
    <source>
        <dbReference type="EMBL" id="OWK10753.1"/>
    </source>
</evidence>
<organism evidence="20 21">
    <name type="scientific">Cervus elaphus hippelaphus</name>
    <name type="common">European red deer</name>
    <dbReference type="NCBI Taxonomy" id="46360"/>
    <lineage>
        <taxon>Eukaryota</taxon>
        <taxon>Metazoa</taxon>
        <taxon>Chordata</taxon>
        <taxon>Craniata</taxon>
        <taxon>Vertebrata</taxon>
        <taxon>Euteleostomi</taxon>
        <taxon>Mammalia</taxon>
        <taxon>Eutheria</taxon>
        <taxon>Laurasiatheria</taxon>
        <taxon>Artiodactyla</taxon>
        <taxon>Ruminantia</taxon>
        <taxon>Pecora</taxon>
        <taxon>Cervidae</taxon>
        <taxon>Cervinae</taxon>
        <taxon>Cervus</taxon>
    </lineage>
</organism>
<evidence type="ECO:0000256" key="2">
    <source>
        <dbReference type="ARBA" id="ARBA00004300"/>
    </source>
</evidence>
<evidence type="ECO:0000256" key="4">
    <source>
        <dbReference type="ARBA" id="ARBA00008269"/>
    </source>
</evidence>
<dbReference type="FunFam" id="3.30.2230.10:FF:000001">
    <property type="entry name" value="Ubiquitinyl hydrolase 1"/>
    <property type="match status" value="1"/>
</dbReference>
<evidence type="ECO:0000256" key="10">
    <source>
        <dbReference type="ARBA" id="ARBA00022737"/>
    </source>
</evidence>
<name>A0A212CXS8_CEREH</name>
<comment type="subcellular location">
    <subcellularLocation>
        <location evidence="2">Cytoplasm</location>
        <location evidence="2">Cytoskeleton</location>
        <location evidence="2">Microtubule organizing center</location>
        <location evidence="2">Centrosome</location>
    </subcellularLocation>
    <subcellularLocation>
        <location evidence="3">Cytoplasm</location>
        <location evidence="3">Perinuclear region</location>
    </subcellularLocation>
</comment>
<dbReference type="Gene3D" id="3.90.70.10">
    <property type="entry name" value="Cysteine proteinases"/>
    <property type="match status" value="3"/>
</dbReference>
<dbReference type="SMART" id="SM00695">
    <property type="entry name" value="DUSP"/>
    <property type="match status" value="2"/>
</dbReference>
<evidence type="ECO:0000256" key="17">
    <source>
        <dbReference type="SAM" id="MobiDB-lite"/>
    </source>
</evidence>
<dbReference type="InterPro" id="IPR001394">
    <property type="entry name" value="Peptidase_C19_UCH"/>
</dbReference>
<dbReference type="Proteomes" id="UP000242450">
    <property type="component" value="Chromosome 11"/>
</dbReference>
<dbReference type="GO" id="GO:0008270">
    <property type="term" value="F:zinc ion binding"/>
    <property type="evidence" value="ECO:0007669"/>
    <property type="project" value="UniProtKB-KW"/>
</dbReference>
<comment type="caution">
    <text evidence="20">The sequence shown here is derived from an EMBL/GenBank/DDBJ whole genome shotgun (WGS) entry which is preliminary data.</text>
</comment>
<dbReference type="PROSITE" id="PS51283">
    <property type="entry name" value="DUSP"/>
    <property type="match status" value="2"/>
</dbReference>
<accession>A0A212CXS8</accession>
<keyword evidence="16" id="KW-0206">Cytoskeleton</keyword>
<feature type="compositionally biased region" description="Basic and acidic residues" evidence="17">
    <location>
        <begin position="228"/>
        <end position="244"/>
    </location>
</feature>
<dbReference type="InterPro" id="IPR035927">
    <property type="entry name" value="DUSP-like_sf"/>
</dbReference>
<feature type="compositionally biased region" description="Low complexity" evidence="17">
    <location>
        <begin position="270"/>
        <end position="279"/>
    </location>
</feature>
<evidence type="ECO:0000256" key="12">
    <source>
        <dbReference type="ARBA" id="ARBA00022786"/>
    </source>
</evidence>
<keyword evidence="9" id="KW-0479">Metal-binding</keyword>
<dbReference type="InterPro" id="IPR018200">
    <property type="entry name" value="USP_CS"/>
</dbReference>
<dbReference type="GO" id="GO:0006508">
    <property type="term" value="P:proteolysis"/>
    <property type="evidence" value="ECO:0007669"/>
    <property type="project" value="UniProtKB-KW"/>
</dbReference>
<keyword evidence="11" id="KW-0863">Zinc-finger</keyword>
<dbReference type="GO" id="GO:0048471">
    <property type="term" value="C:perinuclear region of cytoplasm"/>
    <property type="evidence" value="ECO:0007669"/>
    <property type="project" value="UniProtKB-SubCell"/>
</dbReference>
<evidence type="ECO:0000256" key="11">
    <source>
        <dbReference type="ARBA" id="ARBA00022771"/>
    </source>
</evidence>
<evidence type="ECO:0000259" key="18">
    <source>
        <dbReference type="PROSITE" id="PS50235"/>
    </source>
</evidence>
<dbReference type="GO" id="GO:0016579">
    <property type="term" value="P:protein deubiquitination"/>
    <property type="evidence" value="ECO:0007669"/>
    <property type="project" value="InterPro"/>
</dbReference>
<dbReference type="FunFam" id="3.90.70.10:FF:000120">
    <property type="entry name" value="Ubiquitinyl hydrolase 1"/>
    <property type="match status" value="1"/>
</dbReference>